<protein>
    <submittedName>
        <fullName evidence="1">Uncharacterized protein</fullName>
    </submittedName>
</protein>
<dbReference type="EMBL" id="WNHU01000837">
    <property type="protein sequence ID" value="MTV44781.1"/>
    <property type="molecule type" value="Genomic_DNA"/>
</dbReference>
<comment type="caution">
    <text evidence="1">The sequence shown here is derived from an EMBL/GenBank/DDBJ whole genome shotgun (WGS) entry which is preliminary data.</text>
</comment>
<evidence type="ECO:0000313" key="1">
    <source>
        <dbReference type="EMBL" id="MTV44781.1"/>
    </source>
</evidence>
<accession>A0A7X2XMK4</accession>
<sequence>MIVLGEAGDVSTRFKRQGEDFAEVDRVGRGIAEQLNQGLWQELVPGEFKTQVVQHAVKYNPTEDVFLAQAKAQLE</sequence>
<name>A0A7X2XMK4_STREE</name>
<dbReference type="AlphaFoldDB" id="A0A7X2XMK4"/>
<reference evidence="1 2" key="1">
    <citation type="submission" date="2019-11" db="EMBL/GenBank/DDBJ databases">
        <title>Growth characteristics of pneumococcus vary with the chemical composition of the capsule and with environmental conditions.</title>
        <authorList>
            <person name="Tothpal A."/>
            <person name="Desobry K."/>
            <person name="Joshi S."/>
            <person name="Wyllie A.L."/>
            <person name="Weinberger D.M."/>
        </authorList>
    </citation>
    <scope>NUCLEOTIDE SEQUENCE [LARGE SCALE GENOMIC DNA]</scope>
    <source>
        <strain evidence="2">pnumococcus09N</strain>
    </source>
</reference>
<organism evidence="1 2">
    <name type="scientific">Streptococcus pneumoniae</name>
    <dbReference type="NCBI Taxonomy" id="1313"/>
    <lineage>
        <taxon>Bacteria</taxon>
        <taxon>Bacillati</taxon>
        <taxon>Bacillota</taxon>
        <taxon>Bacilli</taxon>
        <taxon>Lactobacillales</taxon>
        <taxon>Streptococcaceae</taxon>
        <taxon>Streptococcus</taxon>
    </lineage>
</organism>
<proteinExistence type="predicted"/>
<feature type="non-terminal residue" evidence="1">
    <location>
        <position position="75"/>
    </location>
</feature>
<gene>
    <name evidence="1" type="ORF">GM545_14730</name>
</gene>
<dbReference type="Proteomes" id="UP000467349">
    <property type="component" value="Unassembled WGS sequence"/>
</dbReference>
<evidence type="ECO:0000313" key="2">
    <source>
        <dbReference type="Proteomes" id="UP000467349"/>
    </source>
</evidence>